<keyword evidence="3" id="KW-1185">Reference proteome</keyword>
<dbReference type="GO" id="GO:0031267">
    <property type="term" value="F:small GTPase binding"/>
    <property type="evidence" value="ECO:0007669"/>
    <property type="project" value="TreeGrafter"/>
</dbReference>
<proteinExistence type="predicted"/>
<dbReference type="AlphaFoldDB" id="A0A914V850"/>
<feature type="region of interest" description="Disordered" evidence="2">
    <location>
        <begin position="1"/>
        <end position="21"/>
    </location>
</feature>
<organism evidence="3 4">
    <name type="scientific">Plectus sambesii</name>
    <dbReference type="NCBI Taxonomy" id="2011161"/>
    <lineage>
        <taxon>Eukaryota</taxon>
        <taxon>Metazoa</taxon>
        <taxon>Ecdysozoa</taxon>
        <taxon>Nematoda</taxon>
        <taxon>Chromadorea</taxon>
        <taxon>Plectida</taxon>
        <taxon>Plectina</taxon>
        <taxon>Plectoidea</taxon>
        <taxon>Plectidae</taxon>
        <taxon>Plectus</taxon>
    </lineage>
</organism>
<reference evidence="4" key="1">
    <citation type="submission" date="2022-11" db="UniProtKB">
        <authorList>
            <consortium name="WormBaseParasite"/>
        </authorList>
    </citation>
    <scope>IDENTIFICATION</scope>
</reference>
<feature type="compositionally biased region" description="Low complexity" evidence="2">
    <location>
        <begin position="11"/>
        <end position="21"/>
    </location>
</feature>
<evidence type="ECO:0000256" key="2">
    <source>
        <dbReference type="SAM" id="MobiDB-lite"/>
    </source>
</evidence>
<dbReference type="GO" id="GO:0048193">
    <property type="term" value="P:Golgi vesicle transport"/>
    <property type="evidence" value="ECO:0007669"/>
    <property type="project" value="TreeGrafter"/>
</dbReference>
<evidence type="ECO:0000256" key="1">
    <source>
        <dbReference type="SAM" id="Coils"/>
    </source>
</evidence>
<dbReference type="Proteomes" id="UP000887566">
    <property type="component" value="Unplaced"/>
</dbReference>
<sequence>DSPHVRQRRLSNSSVGSNDSMSIFPTLPTLGSNRLETINSDVESMATDLESNAGSAFLGRASKEQISSVLHKLQGRAANYKDKYRDLVKNYNEVIRENDKCRTVLAATQDKALQRIDKLREEKRLMQTRMTEIENQIRAKMDERD</sequence>
<name>A0A914V850_9BILA</name>
<accession>A0A914V850</accession>
<dbReference type="PANTHER" id="PTHR19327">
    <property type="entry name" value="GOLGIN"/>
    <property type="match status" value="1"/>
</dbReference>
<keyword evidence="1" id="KW-0175">Coiled coil</keyword>
<feature type="coiled-coil region" evidence="1">
    <location>
        <begin position="70"/>
        <end position="136"/>
    </location>
</feature>
<evidence type="ECO:0000313" key="3">
    <source>
        <dbReference type="Proteomes" id="UP000887566"/>
    </source>
</evidence>
<protein>
    <submittedName>
        <fullName evidence="4">Uncharacterized protein</fullName>
    </submittedName>
</protein>
<dbReference type="WBParaSite" id="PSAMB.scaffold16461size1325.g36930.t1">
    <property type="protein sequence ID" value="PSAMB.scaffold16461size1325.g36930.t1"/>
    <property type="gene ID" value="PSAMB.scaffold16461size1325.g36930"/>
</dbReference>
<dbReference type="PANTHER" id="PTHR19327:SF0">
    <property type="entry name" value="GOLGIN SUBFAMILY A MEMBER 4"/>
    <property type="match status" value="1"/>
</dbReference>
<evidence type="ECO:0000313" key="4">
    <source>
        <dbReference type="WBParaSite" id="PSAMB.scaffold16461size1325.g36930.t1"/>
    </source>
</evidence>
<dbReference type="GO" id="GO:0005794">
    <property type="term" value="C:Golgi apparatus"/>
    <property type="evidence" value="ECO:0007669"/>
    <property type="project" value="TreeGrafter"/>
</dbReference>